<comment type="caution">
    <text evidence="1">The sequence shown here is derived from an EMBL/GenBank/DDBJ whole genome shotgun (WGS) entry which is preliminary data.</text>
</comment>
<name>A0A8S1KN55_9CILI</name>
<accession>A0A8S1KN55</accession>
<dbReference type="Proteomes" id="UP000692954">
    <property type="component" value="Unassembled WGS sequence"/>
</dbReference>
<gene>
    <name evidence="1" type="ORF">PSON_ATCC_30995.1.T0080278</name>
</gene>
<proteinExistence type="predicted"/>
<evidence type="ECO:0000313" key="1">
    <source>
        <dbReference type="EMBL" id="CAD8054402.1"/>
    </source>
</evidence>
<sequence>MNQTRKQQSLQKLKISFISNKEKQFHLKLQEKKYSKALKPITSQLKPYSLKNLDLATSSNSESLMNESFEDNKSCCCQDCGAVSKKIKNLQKKFIIFSTKMSVLRKQRLCKRFQNAVFCIIYLLEKWKKNRQQDKTKRLFRFKTKVFENQPFIFGQQHHSVNQITYSNSQIPGEEKGYQNQQVQSIQAQIIDQKHKQRQSVRLYLQKKLNNKTECSGTLPTIAYQKYHCSLSNQFLYQPMGILKTLGDEQKSPKKKEYNLLNYNSSMINSPYLSQLSGSKPQEQCLSQLKSPRSFIKSISSETFFPYKQKICKFRKNLVKKMKNIV</sequence>
<evidence type="ECO:0000313" key="2">
    <source>
        <dbReference type="Proteomes" id="UP000692954"/>
    </source>
</evidence>
<reference evidence="1" key="1">
    <citation type="submission" date="2021-01" db="EMBL/GenBank/DDBJ databases">
        <authorList>
            <consortium name="Genoscope - CEA"/>
            <person name="William W."/>
        </authorList>
    </citation>
    <scope>NUCLEOTIDE SEQUENCE</scope>
</reference>
<dbReference type="OrthoDB" id="303433at2759"/>
<dbReference type="AlphaFoldDB" id="A0A8S1KN55"/>
<keyword evidence="2" id="KW-1185">Reference proteome</keyword>
<protein>
    <submittedName>
        <fullName evidence="1">Uncharacterized protein</fullName>
    </submittedName>
</protein>
<dbReference type="EMBL" id="CAJJDN010000008">
    <property type="protein sequence ID" value="CAD8054402.1"/>
    <property type="molecule type" value="Genomic_DNA"/>
</dbReference>
<organism evidence="1 2">
    <name type="scientific">Paramecium sonneborni</name>
    <dbReference type="NCBI Taxonomy" id="65129"/>
    <lineage>
        <taxon>Eukaryota</taxon>
        <taxon>Sar</taxon>
        <taxon>Alveolata</taxon>
        <taxon>Ciliophora</taxon>
        <taxon>Intramacronucleata</taxon>
        <taxon>Oligohymenophorea</taxon>
        <taxon>Peniculida</taxon>
        <taxon>Parameciidae</taxon>
        <taxon>Paramecium</taxon>
    </lineage>
</organism>